<dbReference type="SMART" id="SM00740">
    <property type="entry name" value="PASTA"/>
    <property type="match status" value="3"/>
</dbReference>
<dbReference type="OrthoDB" id="2072at2"/>
<feature type="domain" description="PASTA" evidence="2">
    <location>
        <begin position="167"/>
        <end position="234"/>
    </location>
</feature>
<gene>
    <name evidence="3" type="ORF">TheveDRAFT_0159</name>
</gene>
<organism evidence="3 4">
    <name type="scientific">Thermanaerovibrio velox DSM 12556</name>
    <dbReference type="NCBI Taxonomy" id="926567"/>
    <lineage>
        <taxon>Bacteria</taxon>
        <taxon>Thermotogati</taxon>
        <taxon>Synergistota</taxon>
        <taxon>Synergistia</taxon>
        <taxon>Synergistales</taxon>
        <taxon>Synergistaceae</taxon>
        <taxon>Thermanaerovibrio</taxon>
    </lineage>
</organism>
<dbReference type="SUPFAM" id="SSF54184">
    <property type="entry name" value="Penicillin-binding protein 2x (pbp-2x), c-terminal domain"/>
    <property type="match status" value="1"/>
</dbReference>
<dbReference type="InterPro" id="IPR005543">
    <property type="entry name" value="PASTA_dom"/>
</dbReference>
<dbReference type="Proteomes" id="UP000005730">
    <property type="component" value="Chromosome"/>
</dbReference>
<reference evidence="3 4" key="1">
    <citation type="submission" date="2011-10" db="EMBL/GenBank/DDBJ databases">
        <title>The Noncontiguous Finished genome of Thermanaerovibrio velox DSM 12556.</title>
        <authorList>
            <consortium name="US DOE Joint Genome Institute (JGI-PGF)"/>
            <person name="Lucas S."/>
            <person name="Copeland A."/>
            <person name="Lapidus A."/>
            <person name="Glavina del Rio T."/>
            <person name="Dalin E."/>
            <person name="Tice H."/>
            <person name="Bruce D."/>
            <person name="Goodwin L."/>
            <person name="Pitluck S."/>
            <person name="Peters L."/>
            <person name="Mikhailova N."/>
            <person name="Teshima H."/>
            <person name="Kyrpides N."/>
            <person name="Mavromatis K."/>
            <person name="Ivanova N."/>
            <person name="Markowitz V."/>
            <person name="Cheng J.-F."/>
            <person name="Hugenholtz P."/>
            <person name="Woyke T."/>
            <person name="Wu D."/>
            <person name="Spring S."/>
            <person name="Brambilla E.-M."/>
            <person name="Klenk H.-P."/>
            <person name="Eisen J.A."/>
        </authorList>
    </citation>
    <scope>NUCLEOTIDE SEQUENCE [LARGE SCALE GENOMIC DNA]</scope>
    <source>
        <strain evidence="3 4">DSM 12556</strain>
    </source>
</reference>
<proteinExistence type="predicted"/>
<dbReference type="RefSeq" id="WP_006582839.1">
    <property type="nucleotide sequence ID" value="NZ_CM001377.1"/>
</dbReference>
<name>H0UND9_9BACT</name>
<dbReference type="STRING" id="926567.TheveDRAFT_0159"/>
<sequence>MGRFLKLGVLVSLLVIVGSAYMALKLVFFESPEVQVPAVVGMDAVKAVEALRSQGLLVRIDQVDSSQPQGMVVSQWPDPGEKVERGKVVILKASRGGRVVTVPDVRGLEMGEAVKRLSDAGLKVSEVLKVRDQVTPSGKVIAQNPASPAAVPSTASVSLLVSQGLGGEDLVEIPDLTGQPVDQAMLMVSQMGLKGEVGARVKTQAFPEGVVVSHVPRMGAKVPPGSVVSLRVAAAGSTGQGASAPSGEVQPQGAAGVAEGTPKAETAPVNPAPSSSGKPQKEKEEPKPQEAPKLSVPPGGSSGGKVEPKEGAKVLSGPLRTAKIRYQVPPLTQPMALKIELVDDDGTRVVKETQVKGGEYVSVDAPFRGEARVVIYLGGEFVWQDRYR</sequence>
<dbReference type="HOGENOM" id="CLU_743231_0_0_0"/>
<dbReference type="Gene3D" id="3.30.10.20">
    <property type="match status" value="3"/>
</dbReference>
<dbReference type="PROSITE" id="PS51178">
    <property type="entry name" value="PASTA"/>
    <property type="match status" value="3"/>
</dbReference>
<feature type="compositionally biased region" description="Low complexity" evidence="1">
    <location>
        <begin position="237"/>
        <end position="247"/>
    </location>
</feature>
<evidence type="ECO:0000313" key="3">
    <source>
        <dbReference type="EMBL" id="EHM09346.1"/>
    </source>
</evidence>
<feature type="region of interest" description="Disordered" evidence="1">
    <location>
        <begin position="237"/>
        <end position="314"/>
    </location>
</feature>
<dbReference type="eggNOG" id="COG2815">
    <property type="taxonomic scope" value="Bacteria"/>
</dbReference>
<dbReference type="EMBL" id="CM001377">
    <property type="protein sequence ID" value="EHM09346.1"/>
    <property type="molecule type" value="Genomic_DNA"/>
</dbReference>
<protein>
    <recommendedName>
        <fullName evidence="2">PASTA domain-containing protein</fullName>
    </recommendedName>
</protein>
<dbReference type="CDD" id="cd06577">
    <property type="entry name" value="PASTA_pknB"/>
    <property type="match status" value="3"/>
</dbReference>
<evidence type="ECO:0000259" key="2">
    <source>
        <dbReference type="PROSITE" id="PS51178"/>
    </source>
</evidence>
<dbReference type="AlphaFoldDB" id="H0UND9"/>
<dbReference type="Pfam" id="PF03793">
    <property type="entry name" value="PASTA"/>
    <property type="match status" value="3"/>
</dbReference>
<evidence type="ECO:0000313" key="4">
    <source>
        <dbReference type="Proteomes" id="UP000005730"/>
    </source>
</evidence>
<accession>H0UND9</accession>
<keyword evidence="4" id="KW-1185">Reference proteome</keyword>
<feature type="domain" description="PASTA" evidence="2">
    <location>
        <begin position="30"/>
        <end position="95"/>
    </location>
</feature>
<feature type="domain" description="PASTA" evidence="2">
    <location>
        <begin position="96"/>
        <end position="163"/>
    </location>
</feature>
<feature type="compositionally biased region" description="Basic and acidic residues" evidence="1">
    <location>
        <begin position="279"/>
        <end position="290"/>
    </location>
</feature>
<evidence type="ECO:0000256" key="1">
    <source>
        <dbReference type="SAM" id="MobiDB-lite"/>
    </source>
</evidence>